<comment type="caution">
    <text evidence="11">The sequence shown here is derived from an EMBL/GenBank/DDBJ whole genome shotgun (WGS) entry which is preliminary data.</text>
</comment>
<keyword evidence="11" id="KW-0282">Flagellum</keyword>
<evidence type="ECO:0000256" key="3">
    <source>
        <dbReference type="ARBA" id="ARBA00008281"/>
    </source>
</evidence>
<keyword evidence="10" id="KW-0997">Cell inner membrane</keyword>
<dbReference type="PANTHER" id="PTHR35091:SF2">
    <property type="entry name" value="FLAGELLAR PROTEIN FLIL"/>
    <property type="match status" value="1"/>
</dbReference>
<keyword evidence="6 10" id="KW-0812">Transmembrane</keyword>
<keyword evidence="7 10" id="KW-0283">Flagellar rotation</keyword>
<keyword evidence="11" id="KW-0966">Cell projection</keyword>
<reference evidence="11" key="2">
    <citation type="journal article" date="2020" name="Microorganisms">
        <title>Osmotic Adaptation and Compatible Solute Biosynthesis of Phototrophic Bacteria as Revealed from Genome Analyses.</title>
        <authorList>
            <person name="Imhoff J.F."/>
            <person name="Rahn T."/>
            <person name="Kunzel S."/>
            <person name="Keller A."/>
            <person name="Neulinger S.C."/>
        </authorList>
    </citation>
    <scope>NUCLEOTIDE SEQUENCE</scope>
    <source>
        <strain evidence="11">DSM 11080</strain>
    </source>
</reference>
<keyword evidence="5 10" id="KW-0145">Chemotaxis</keyword>
<gene>
    <name evidence="11" type="ORF">CKO40_01915</name>
</gene>
<evidence type="ECO:0000256" key="5">
    <source>
        <dbReference type="ARBA" id="ARBA00022500"/>
    </source>
</evidence>
<dbReference type="Pfam" id="PF03748">
    <property type="entry name" value="FliL"/>
    <property type="match status" value="1"/>
</dbReference>
<accession>A0AAJ0X7R1</accession>
<keyword evidence="11" id="KW-0969">Cilium</keyword>
<keyword evidence="12" id="KW-1185">Reference proteome</keyword>
<evidence type="ECO:0000256" key="6">
    <source>
        <dbReference type="ARBA" id="ARBA00022692"/>
    </source>
</evidence>
<dbReference type="RefSeq" id="WP_200344215.1">
    <property type="nucleotide sequence ID" value="NZ_NRSJ01000002.1"/>
</dbReference>
<evidence type="ECO:0000313" key="11">
    <source>
        <dbReference type="EMBL" id="MBK1703339.1"/>
    </source>
</evidence>
<dbReference type="InterPro" id="IPR005503">
    <property type="entry name" value="FliL"/>
</dbReference>
<evidence type="ECO:0000256" key="10">
    <source>
        <dbReference type="RuleBase" id="RU364125"/>
    </source>
</evidence>
<organism evidence="11 12">
    <name type="scientific">Halochromatium glycolicum</name>
    <dbReference type="NCBI Taxonomy" id="85075"/>
    <lineage>
        <taxon>Bacteria</taxon>
        <taxon>Pseudomonadati</taxon>
        <taxon>Pseudomonadota</taxon>
        <taxon>Gammaproteobacteria</taxon>
        <taxon>Chromatiales</taxon>
        <taxon>Chromatiaceae</taxon>
        <taxon>Halochromatium</taxon>
    </lineage>
</organism>
<dbReference type="PANTHER" id="PTHR35091">
    <property type="entry name" value="FLAGELLAR PROTEIN FLIL"/>
    <property type="match status" value="1"/>
</dbReference>
<dbReference type="EMBL" id="NRSJ01000002">
    <property type="protein sequence ID" value="MBK1703339.1"/>
    <property type="molecule type" value="Genomic_DNA"/>
</dbReference>
<evidence type="ECO:0000256" key="8">
    <source>
        <dbReference type="ARBA" id="ARBA00022989"/>
    </source>
</evidence>
<evidence type="ECO:0000256" key="4">
    <source>
        <dbReference type="ARBA" id="ARBA00022475"/>
    </source>
</evidence>
<comment type="subcellular location">
    <subcellularLocation>
        <location evidence="10">Cell inner membrane</location>
    </subcellularLocation>
    <subcellularLocation>
        <location evidence="2">Cell membrane</location>
        <topology evidence="2">Single-pass membrane protein</topology>
    </subcellularLocation>
</comment>
<keyword evidence="9 10" id="KW-0472">Membrane</keyword>
<evidence type="ECO:0000256" key="2">
    <source>
        <dbReference type="ARBA" id="ARBA00004162"/>
    </source>
</evidence>
<dbReference type="GO" id="GO:0006935">
    <property type="term" value="P:chemotaxis"/>
    <property type="evidence" value="ECO:0007669"/>
    <property type="project" value="UniProtKB-KW"/>
</dbReference>
<evidence type="ECO:0000256" key="9">
    <source>
        <dbReference type="ARBA" id="ARBA00023136"/>
    </source>
</evidence>
<keyword evidence="4" id="KW-1003">Cell membrane</keyword>
<keyword evidence="8 10" id="KW-1133">Transmembrane helix</keyword>
<reference evidence="11" key="1">
    <citation type="submission" date="2017-08" db="EMBL/GenBank/DDBJ databases">
        <authorList>
            <person name="Imhoff J.F."/>
            <person name="Rahn T."/>
            <person name="Kuenzel S."/>
            <person name="Neulinger S.C."/>
        </authorList>
    </citation>
    <scope>NUCLEOTIDE SEQUENCE</scope>
    <source>
        <strain evidence="11">DSM 11080</strain>
    </source>
</reference>
<dbReference type="GO" id="GO:0071978">
    <property type="term" value="P:bacterial-type flagellum-dependent swarming motility"/>
    <property type="evidence" value="ECO:0007669"/>
    <property type="project" value="TreeGrafter"/>
</dbReference>
<dbReference type="AlphaFoldDB" id="A0AAJ0X7R1"/>
<dbReference type="GO" id="GO:0009425">
    <property type="term" value="C:bacterial-type flagellum basal body"/>
    <property type="evidence" value="ECO:0007669"/>
    <property type="project" value="InterPro"/>
</dbReference>
<name>A0AAJ0X7R1_9GAMM</name>
<dbReference type="Proteomes" id="UP001296776">
    <property type="component" value="Unassembled WGS sequence"/>
</dbReference>
<proteinExistence type="inferred from homology"/>
<evidence type="ECO:0000256" key="7">
    <source>
        <dbReference type="ARBA" id="ARBA00022779"/>
    </source>
</evidence>
<dbReference type="GO" id="GO:0005886">
    <property type="term" value="C:plasma membrane"/>
    <property type="evidence" value="ECO:0007669"/>
    <property type="project" value="UniProtKB-SubCell"/>
</dbReference>
<feature type="transmembrane region" description="Helical" evidence="10">
    <location>
        <begin position="12"/>
        <end position="34"/>
    </location>
</feature>
<dbReference type="NCBIfam" id="NF005435">
    <property type="entry name" value="PRK07021.1"/>
    <property type="match status" value="1"/>
</dbReference>
<evidence type="ECO:0000313" key="12">
    <source>
        <dbReference type="Proteomes" id="UP001296776"/>
    </source>
</evidence>
<comment type="similarity">
    <text evidence="3 10">Belongs to the FliL family.</text>
</comment>
<sequence>MADSKTGSNKLLWLMIVLVVLSLITAVVAAYLAWQSDAGGTNGDQATEETEREPPIFVELEPFTINLSSSTGSSRLLYIGITFKVGNQRTKAMLEEYLPQVRSRLLMKLSDEQVDELTTATGKEKLADRLVATLTSPPLAEDQPELVIDEVLFTEFIVQ</sequence>
<comment type="function">
    <text evidence="1 10">Controls the rotational direction of flagella during chemotaxis.</text>
</comment>
<evidence type="ECO:0000256" key="1">
    <source>
        <dbReference type="ARBA" id="ARBA00002254"/>
    </source>
</evidence>
<protein>
    <recommendedName>
        <fullName evidence="10">Flagellar protein FliL</fullName>
    </recommendedName>
</protein>